<dbReference type="Proteomes" id="UP001163046">
    <property type="component" value="Unassembled WGS sequence"/>
</dbReference>
<feature type="compositionally biased region" description="Basic residues" evidence="1">
    <location>
        <begin position="116"/>
        <end position="127"/>
    </location>
</feature>
<organism evidence="2 3">
    <name type="scientific">Desmophyllum pertusum</name>
    <dbReference type="NCBI Taxonomy" id="174260"/>
    <lineage>
        <taxon>Eukaryota</taxon>
        <taxon>Metazoa</taxon>
        <taxon>Cnidaria</taxon>
        <taxon>Anthozoa</taxon>
        <taxon>Hexacorallia</taxon>
        <taxon>Scleractinia</taxon>
        <taxon>Caryophylliina</taxon>
        <taxon>Caryophylliidae</taxon>
        <taxon>Desmophyllum</taxon>
    </lineage>
</organism>
<feature type="compositionally biased region" description="Low complexity" evidence="1">
    <location>
        <begin position="97"/>
        <end position="106"/>
    </location>
</feature>
<sequence length="223" mass="25075">MAGYVGVYGYHQECHHPAIPAEALEFDAPWMCVYCSIGAFCPYLENPFENKPTRKGVRKTRIHTLNSRESCVSSGNSTEDEKDLPRDSIKASEVSSRDMSSYYFSSHMHPRDGAKPRGRPTFGHRSKSAGDKRGRGSSRPAARPGVRDRDQYPERSSEFDANQQRKGSHHYQRHSSEVSRHSGRYGSPVRNTRLVEEPEGTTLSPAGDPGSKRYQQIDENKSN</sequence>
<protein>
    <submittedName>
        <fullName evidence="2">Uncharacterized protein</fullName>
    </submittedName>
</protein>
<name>A0A9W9ZVZ0_9CNID</name>
<evidence type="ECO:0000256" key="1">
    <source>
        <dbReference type="SAM" id="MobiDB-lite"/>
    </source>
</evidence>
<evidence type="ECO:0000313" key="3">
    <source>
        <dbReference type="Proteomes" id="UP001163046"/>
    </source>
</evidence>
<feature type="compositionally biased region" description="Basic and acidic residues" evidence="1">
    <location>
        <begin position="145"/>
        <end position="158"/>
    </location>
</feature>
<feature type="compositionally biased region" description="Polar residues" evidence="1">
    <location>
        <begin position="68"/>
        <end position="77"/>
    </location>
</feature>
<comment type="caution">
    <text evidence="2">The sequence shown here is derived from an EMBL/GenBank/DDBJ whole genome shotgun (WGS) entry which is preliminary data.</text>
</comment>
<dbReference type="AlphaFoldDB" id="A0A9W9ZVZ0"/>
<feature type="region of interest" description="Disordered" evidence="1">
    <location>
        <begin position="68"/>
        <end position="223"/>
    </location>
</feature>
<accession>A0A9W9ZVZ0</accession>
<evidence type="ECO:0000313" key="2">
    <source>
        <dbReference type="EMBL" id="KAJ7387968.1"/>
    </source>
</evidence>
<dbReference type="EMBL" id="MU825873">
    <property type="protein sequence ID" value="KAJ7387968.1"/>
    <property type="molecule type" value="Genomic_DNA"/>
</dbReference>
<gene>
    <name evidence="2" type="ORF">OS493_001325</name>
</gene>
<reference evidence="2" key="1">
    <citation type="submission" date="2023-01" db="EMBL/GenBank/DDBJ databases">
        <title>Genome assembly of the deep-sea coral Lophelia pertusa.</title>
        <authorList>
            <person name="Herrera S."/>
            <person name="Cordes E."/>
        </authorList>
    </citation>
    <scope>NUCLEOTIDE SEQUENCE</scope>
    <source>
        <strain evidence="2">USNM1676648</strain>
        <tissue evidence="2">Polyp</tissue>
    </source>
</reference>
<proteinExistence type="predicted"/>
<keyword evidence="3" id="KW-1185">Reference proteome</keyword>